<keyword evidence="1" id="KW-0732">Signal</keyword>
<organism evidence="2 3">
    <name type="scientific">Rubrivivax benzoatilyticus</name>
    <dbReference type="NCBI Taxonomy" id="316997"/>
    <lineage>
        <taxon>Bacteria</taxon>
        <taxon>Pseudomonadati</taxon>
        <taxon>Pseudomonadota</taxon>
        <taxon>Betaproteobacteria</taxon>
        <taxon>Burkholderiales</taxon>
        <taxon>Sphaerotilaceae</taxon>
        <taxon>Rubrivivax</taxon>
    </lineage>
</organism>
<evidence type="ECO:0000256" key="1">
    <source>
        <dbReference type="SAM" id="SignalP"/>
    </source>
</evidence>
<protein>
    <recommendedName>
        <fullName evidence="4">Sel1 repeat family protein</fullName>
    </recommendedName>
</protein>
<keyword evidence="3" id="KW-1185">Reference proteome</keyword>
<proteinExistence type="predicted"/>
<comment type="caution">
    <text evidence="2">The sequence shown here is derived from an EMBL/GenBank/DDBJ whole genome shotgun (WGS) entry which is preliminary data.</text>
</comment>
<name>A0ABX0HWZ5_9BURK</name>
<evidence type="ECO:0008006" key="4">
    <source>
        <dbReference type="Google" id="ProtNLM"/>
    </source>
</evidence>
<dbReference type="RefSeq" id="WP_009856445.1">
    <property type="nucleotide sequence ID" value="NZ_JAAOCD010000007.1"/>
</dbReference>
<reference evidence="2 3" key="1">
    <citation type="submission" date="2020-03" db="EMBL/GenBank/DDBJ databases">
        <title>Rubrivivax benzoatilyticus JA2 (sequenced after 10 years sub-culturing).</title>
        <authorList>
            <person name="Gupta D."/>
            <person name="Chintalapati S."/>
            <person name="Chintalapati V.R."/>
        </authorList>
    </citation>
    <scope>NUCLEOTIDE SEQUENCE [LARGE SCALE GENOMIC DNA]</scope>
    <source>
        <strain evidence="2 3">JA2-Mal</strain>
    </source>
</reference>
<evidence type="ECO:0000313" key="3">
    <source>
        <dbReference type="Proteomes" id="UP000802098"/>
    </source>
</evidence>
<accession>A0ABX0HWZ5</accession>
<gene>
    <name evidence="2" type="ORF">G7087_14180</name>
</gene>
<feature type="signal peptide" evidence="1">
    <location>
        <begin position="1"/>
        <end position="19"/>
    </location>
</feature>
<evidence type="ECO:0000313" key="2">
    <source>
        <dbReference type="EMBL" id="NHK99531.1"/>
    </source>
</evidence>
<dbReference type="EMBL" id="JAAOCD010000007">
    <property type="protein sequence ID" value="NHK99531.1"/>
    <property type="molecule type" value="Genomic_DNA"/>
</dbReference>
<dbReference type="Proteomes" id="UP000802098">
    <property type="component" value="Unassembled WGS sequence"/>
</dbReference>
<sequence>MKPLLVSLALALASASATAAEPVRRIGVYVLPYYAAAADDGGRPQVAVGKAFDERLASHDPAVIAEVEKSIRAAPELVTPMTLMVLAIRLYDVGLRDEAVFWFYAAKDRYATLAAVLDMSHPALAQVAQATRDFAVTAGPDLNGYAFCDLGRQARQRQAALDWVAAHPYRALFIDALPARPGDRQAHLEAALADLRTQAARERDALATPELRARVAATREANQMQDKYCW</sequence>
<feature type="chain" id="PRO_5047307762" description="Sel1 repeat family protein" evidence="1">
    <location>
        <begin position="20"/>
        <end position="230"/>
    </location>
</feature>